<protein>
    <recommendedName>
        <fullName evidence="4">Gametogenetin-binding protein 2</fullName>
    </recommendedName>
</protein>
<dbReference type="PANTHER" id="PTHR13601:SF2">
    <property type="entry name" value="GAMETOGENETIN-BINDING PROTEIN 2"/>
    <property type="match status" value="1"/>
</dbReference>
<evidence type="ECO:0008006" key="4">
    <source>
        <dbReference type="Google" id="ProtNLM"/>
    </source>
</evidence>
<proteinExistence type="predicted"/>
<feature type="compositionally biased region" description="Basic and acidic residues" evidence="1">
    <location>
        <begin position="483"/>
        <end position="495"/>
    </location>
</feature>
<feature type="compositionally biased region" description="Polar residues" evidence="1">
    <location>
        <begin position="534"/>
        <end position="548"/>
    </location>
</feature>
<evidence type="ECO:0000256" key="1">
    <source>
        <dbReference type="SAM" id="MobiDB-lite"/>
    </source>
</evidence>
<evidence type="ECO:0000313" key="3">
    <source>
        <dbReference type="Proteomes" id="UP001445076"/>
    </source>
</evidence>
<accession>A0AAW0X291</accession>
<dbReference type="GO" id="GO:0005737">
    <property type="term" value="C:cytoplasm"/>
    <property type="evidence" value="ECO:0007669"/>
    <property type="project" value="TreeGrafter"/>
</dbReference>
<organism evidence="2 3">
    <name type="scientific">Cherax quadricarinatus</name>
    <name type="common">Australian red claw crayfish</name>
    <dbReference type="NCBI Taxonomy" id="27406"/>
    <lineage>
        <taxon>Eukaryota</taxon>
        <taxon>Metazoa</taxon>
        <taxon>Ecdysozoa</taxon>
        <taxon>Arthropoda</taxon>
        <taxon>Crustacea</taxon>
        <taxon>Multicrustacea</taxon>
        <taxon>Malacostraca</taxon>
        <taxon>Eumalacostraca</taxon>
        <taxon>Eucarida</taxon>
        <taxon>Decapoda</taxon>
        <taxon>Pleocyemata</taxon>
        <taxon>Astacidea</taxon>
        <taxon>Parastacoidea</taxon>
        <taxon>Parastacidae</taxon>
        <taxon>Cherax</taxon>
    </lineage>
</organism>
<dbReference type="EMBL" id="JARKIK010000054">
    <property type="protein sequence ID" value="KAK8733311.1"/>
    <property type="molecule type" value="Genomic_DNA"/>
</dbReference>
<name>A0AAW0X291_CHEQU</name>
<comment type="caution">
    <text evidence="2">The sequence shown here is derived from an EMBL/GenBank/DDBJ whole genome shotgun (WGS) entry which is preliminary data.</text>
</comment>
<dbReference type="Proteomes" id="UP001445076">
    <property type="component" value="Unassembled WGS sequence"/>
</dbReference>
<sequence length="718" mass="80996">MAKLVGVYEDEAAVRLGRRQLPLSVYDNKIMTMQLGESCDGCDFPGGTTKRRCDDSFTRQYNALSKEEVVAALMVPSKVLFTRLAQTVACVGCRRSVERLFNQLKDSGHPALEPLVITSNGFLTVLRKFALQARSLGAIFSYHGLALSVVLDNIPKLKKSGRCVLHSMEGVRCRPGGRSWRDVWEVMDETCRDTVTLVCSDHLLTTLDNYLRKHRFCQECKNKVHRAFDILVGHITIDPAKEKGYVASLYAGIRRCEAKRHIHVPVDTDYITHIITRAEPELQGRRERHAKTLEIAQEEVLTCLGLFLHERMQRIHTRMREEEQTWDILFHVALDTLKRNFELYVEDKQGFSKFEMLCEELQRQELREKAKKEKKKKKKKSKKSEEGKENTCLCEDEEGGGCRECELNMSSSPCSSQRATLINATNKQVSSEVFCRGGSHLGPPLNSSHLGTPLGNGHLPPDQTGVMARCSSEWGSMEASDIGSERGSSEEKESCDSSPDPYHHHHHHQLHQLDHHHIHHHRQHHNSPHPLECTASTDSLVSRCSQGSRDGGYCSAQGSGGSSRDSSEVACGEGLCSHHHDDHIDEALHPDHHHSHSEDLPDDDQGDHIHPPLSPSLPRLLQPFTLSLQQMLDDSRCEDEEIPEAEVRAWRARLGIVKQKRAELRQTLRQRFQQFCHRGCAVDSGSSVTGPGHLCHHHVQSPHNSLPMHHLTTTIKPH</sequence>
<feature type="region of interest" description="Disordered" evidence="1">
    <location>
        <begin position="370"/>
        <end position="394"/>
    </location>
</feature>
<feature type="compositionally biased region" description="Basic residues" evidence="1">
    <location>
        <begin position="372"/>
        <end position="382"/>
    </location>
</feature>
<feature type="region of interest" description="Disordered" evidence="1">
    <location>
        <begin position="446"/>
        <end position="571"/>
    </location>
</feature>
<dbReference type="AlphaFoldDB" id="A0AAW0X291"/>
<feature type="region of interest" description="Disordered" evidence="1">
    <location>
        <begin position="583"/>
        <end position="618"/>
    </location>
</feature>
<gene>
    <name evidence="2" type="ORF">OTU49_006575</name>
</gene>
<dbReference type="PANTHER" id="PTHR13601">
    <property type="entry name" value="GAMETOGENETIN-BINDING PROTEIN 2"/>
    <property type="match status" value="1"/>
</dbReference>
<dbReference type="InterPro" id="IPR026073">
    <property type="entry name" value="GGNBP2"/>
</dbReference>
<dbReference type="GO" id="GO:0005634">
    <property type="term" value="C:nucleus"/>
    <property type="evidence" value="ECO:0007669"/>
    <property type="project" value="TreeGrafter"/>
</dbReference>
<evidence type="ECO:0000313" key="2">
    <source>
        <dbReference type="EMBL" id="KAK8733311.1"/>
    </source>
</evidence>
<feature type="compositionally biased region" description="Basic residues" evidence="1">
    <location>
        <begin position="503"/>
        <end position="527"/>
    </location>
</feature>
<keyword evidence="3" id="KW-1185">Reference proteome</keyword>
<reference evidence="2 3" key="1">
    <citation type="journal article" date="2024" name="BMC Genomics">
        <title>Genome assembly of redclaw crayfish (Cherax quadricarinatus) provides insights into its immune adaptation and hypoxia tolerance.</title>
        <authorList>
            <person name="Liu Z."/>
            <person name="Zheng J."/>
            <person name="Li H."/>
            <person name="Fang K."/>
            <person name="Wang S."/>
            <person name="He J."/>
            <person name="Zhou D."/>
            <person name="Weng S."/>
            <person name="Chi M."/>
            <person name="Gu Z."/>
            <person name="He J."/>
            <person name="Li F."/>
            <person name="Wang M."/>
        </authorList>
    </citation>
    <scope>NUCLEOTIDE SEQUENCE [LARGE SCALE GENOMIC DNA]</scope>
    <source>
        <strain evidence="2">ZL_2023a</strain>
    </source>
</reference>